<dbReference type="PROSITE" id="PS50011">
    <property type="entry name" value="PROTEIN_KINASE_DOM"/>
    <property type="match status" value="1"/>
</dbReference>
<evidence type="ECO:0000256" key="2">
    <source>
        <dbReference type="ARBA" id="ARBA00022692"/>
    </source>
</evidence>
<keyword evidence="6 9" id="KW-0472">Membrane</keyword>
<accession>A0A834T643</accession>
<dbReference type="GO" id="GO:0005524">
    <property type="term" value="F:ATP binding"/>
    <property type="evidence" value="ECO:0007669"/>
    <property type="project" value="InterPro"/>
</dbReference>
<keyword evidence="12" id="KW-1185">Reference proteome</keyword>
<keyword evidence="5 9" id="KW-1133">Transmembrane helix</keyword>
<dbReference type="InterPro" id="IPR001611">
    <property type="entry name" value="Leu-rich_rpt"/>
</dbReference>
<name>A0A834T643_9FABA</name>
<evidence type="ECO:0000259" key="10">
    <source>
        <dbReference type="PROSITE" id="PS50011"/>
    </source>
</evidence>
<dbReference type="PANTHER" id="PTHR46084:SF14">
    <property type="entry name" value="PROTEIN KINASE DOMAIN-CONTAINING PROTEIN"/>
    <property type="match status" value="1"/>
</dbReference>
<evidence type="ECO:0000256" key="9">
    <source>
        <dbReference type="SAM" id="Phobius"/>
    </source>
</evidence>
<dbReference type="InterPro" id="IPR032675">
    <property type="entry name" value="LRR_dom_sf"/>
</dbReference>
<dbReference type="OrthoDB" id="291737at2759"/>
<dbReference type="FunFam" id="3.30.200.20:FF:000489">
    <property type="entry name" value="Inactive receptor-like serine/threonine-protein kinase"/>
    <property type="match status" value="1"/>
</dbReference>
<feature type="region of interest" description="Disordered" evidence="8">
    <location>
        <begin position="63"/>
        <end position="90"/>
    </location>
</feature>
<dbReference type="Gene3D" id="1.10.510.10">
    <property type="entry name" value="Transferase(Phosphotransferase) domain 1"/>
    <property type="match status" value="2"/>
</dbReference>
<keyword evidence="3" id="KW-0732">Signal</keyword>
<dbReference type="Gene3D" id="3.30.200.20">
    <property type="entry name" value="Phosphorylase Kinase, domain 1"/>
    <property type="match status" value="1"/>
</dbReference>
<dbReference type="PROSITE" id="PS51354">
    <property type="entry name" value="GLUTAREDOXIN_2"/>
    <property type="match status" value="1"/>
</dbReference>
<keyword evidence="11" id="KW-0675">Receptor</keyword>
<dbReference type="InterPro" id="IPR001245">
    <property type="entry name" value="Ser-Thr/Tyr_kinase_cat_dom"/>
</dbReference>
<evidence type="ECO:0000256" key="4">
    <source>
        <dbReference type="ARBA" id="ARBA00022737"/>
    </source>
</evidence>
<evidence type="ECO:0000313" key="12">
    <source>
        <dbReference type="Proteomes" id="UP000634136"/>
    </source>
</evidence>
<dbReference type="PANTHER" id="PTHR46084">
    <property type="entry name" value="PROTEIN MALE DISCOVERER 2"/>
    <property type="match status" value="1"/>
</dbReference>
<keyword evidence="4" id="KW-0677">Repeat</keyword>
<dbReference type="EMBL" id="JAAIUW010000009">
    <property type="protein sequence ID" value="KAF7816145.1"/>
    <property type="molecule type" value="Genomic_DNA"/>
</dbReference>
<keyword evidence="1" id="KW-0433">Leucine-rich repeat</keyword>
<evidence type="ECO:0000313" key="11">
    <source>
        <dbReference type="EMBL" id="KAF7816145.1"/>
    </source>
</evidence>
<feature type="transmembrane region" description="Helical" evidence="9">
    <location>
        <begin position="418"/>
        <end position="441"/>
    </location>
</feature>
<dbReference type="InterPro" id="IPR036249">
    <property type="entry name" value="Thioredoxin-like_sf"/>
</dbReference>
<dbReference type="Pfam" id="PF07714">
    <property type="entry name" value="PK_Tyr_Ser-Thr"/>
    <property type="match status" value="1"/>
</dbReference>
<proteinExistence type="predicted"/>
<evidence type="ECO:0000256" key="8">
    <source>
        <dbReference type="SAM" id="MobiDB-lite"/>
    </source>
</evidence>
<evidence type="ECO:0000256" key="1">
    <source>
        <dbReference type="ARBA" id="ARBA00022614"/>
    </source>
</evidence>
<dbReference type="GO" id="GO:0004672">
    <property type="term" value="F:protein kinase activity"/>
    <property type="evidence" value="ECO:0007669"/>
    <property type="project" value="InterPro"/>
</dbReference>
<gene>
    <name evidence="11" type="ORF">G2W53_030114</name>
</gene>
<dbReference type="AlphaFoldDB" id="A0A834T643"/>
<protein>
    <submittedName>
        <fullName evidence="11">Inactive receptor-like serine/threonine-protein kinase</fullName>
    </submittedName>
</protein>
<reference evidence="11" key="1">
    <citation type="submission" date="2020-09" db="EMBL/GenBank/DDBJ databases">
        <title>Genome-Enabled Discovery of Anthraquinone Biosynthesis in Senna tora.</title>
        <authorList>
            <person name="Kang S.-H."/>
            <person name="Pandey R.P."/>
            <person name="Lee C.-M."/>
            <person name="Sim J.-S."/>
            <person name="Jeong J.-T."/>
            <person name="Choi B.-S."/>
            <person name="Jung M."/>
            <person name="Ginzburg D."/>
            <person name="Zhao K."/>
            <person name="Won S.Y."/>
            <person name="Oh T.-J."/>
            <person name="Yu Y."/>
            <person name="Kim N.-H."/>
            <person name="Lee O.R."/>
            <person name="Lee T.-H."/>
            <person name="Bashyal P."/>
            <person name="Kim T.-S."/>
            <person name="Lee W.-H."/>
            <person name="Kawkins C."/>
            <person name="Kim C.-K."/>
            <person name="Kim J.S."/>
            <person name="Ahn B.O."/>
            <person name="Rhee S.Y."/>
            <person name="Sohng J.K."/>
        </authorList>
    </citation>
    <scope>NUCLEOTIDE SEQUENCE</scope>
    <source>
        <tissue evidence="11">Leaf</tissue>
    </source>
</reference>
<dbReference type="SUPFAM" id="SSF52833">
    <property type="entry name" value="Thioredoxin-like"/>
    <property type="match status" value="1"/>
</dbReference>
<dbReference type="Pfam" id="PF00560">
    <property type="entry name" value="LRR_1"/>
    <property type="match status" value="1"/>
</dbReference>
<feature type="region of interest" description="Disordered" evidence="8">
    <location>
        <begin position="18"/>
        <end position="43"/>
    </location>
</feature>
<dbReference type="Gene3D" id="3.80.10.10">
    <property type="entry name" value="Ribonuclease Inhibitor"/>
    <property type="match status" value="1"/>
</dbReference>
<evidence type="ECO:0000256" key="7">
    <source>
        <dbReference type="ARBA" id="ARBA00046288"/>
    </source>
</evidence>
<dbReference type="GO" id="GO:0012505">
    <property type="term" value="C:endomembrane system"/>
    <property type="evidence" value="ECO:0007669"/>
    <property type="project" value="UniProtKB-SubCell"/>
</dbReference>
<keyword evidence="11" id="KW-0418">Kinase</keyword>
<feature type="domain" description="Protein kinase" evidence="10">
    <location>
        <begin position="481"/>
        <end position="724"/>
    </location>
</feature>
<dbReference type="Pfam" id="PF00462">
    <property type="entry name" value="Glutaredoxin"/>
    <property type="match status" value="1"/>
</dbReference>
<dbReference type="InterPro" id="IPR002109">
    <property type="entry name" value="Glutaredoxin"/>
</dbReference>
<dbReference type="CDD" id="cd03031">
    <property type="entry name" value="GRX_GRX_like"/>
    <property type="match status" value="1"/>
</dbReference>
<keyword evidence="11" id="KW-0808">Transferase</keyword>
<dbReference type="Gene3D" id="3.40.30.10">
    <property type="entry name" value="Glutaredoxin"/>
    <property type="match status" value="1"/>
</dbReference>
<comment type="subcellular location">
    <subcellularLocation>
        <location evidence="7">Endomembrane system</location>
        <topology evidence="7">Single-pass type I membrane protein</topology>
    </subcellularLocation>
</comment>
<evidence type="ECO:0000256" key="3">
    <source>
        <dbReference type="ARBA" id="ARBA00022729"/>
    </source>
</evidence>
<dbReference type="SUPFAM" id="SSF52058">
    <property type="entry name" value="L domain-like"/>
    <property type="match status" value="1"/>
</dbReference>
<organism evidence="11 12">
    <name type="scientific">Senna tora</name>
    <dbReference type="NCBI Taxonomy" id="362788"/>
    <lineage>
        <taxon>Eukaryota</taxon>
        <taxon>Viridiplantae</taxon>
        <taxon>Streptophyta</taxon>
        <taxon>Embryophyta</taxon>
        <taxon>Tracheophyta</taxon>
        <taxon>Spermatophyta</taxon>
        <taxon>Magnoliopsida</taxon>
        <taxon>eudicotyledons</taxon>
        <taxon>Gunneridae</taxon>
        <taxon>Pentapetalae</taxon>
        <taxon>rosids</taxon>
        <taxon>fabids</taxon>
        <taxon>Fabales</taxon>
        <taxon>Fabaceae</taxon>
        <taxon>Caesalpinioideae</taxon>
        <taxon>Cassia clade</taxon>
        <taxon>Senna</taxon>
    </lineage>
</organism>
<dbReference type="InterPro" id="IPR000719">
    <property type="entry name" value="Prot_kinase_dom"/>
</dbReference>
<dbReference type="Proteomes" id="UP000634136">
    <property type="component" value="Unassembled WGS sequence"/>
</dbReference>
<sequence length="752" mass="83852">MRHNVAAIIAHQAKFNSGNKGKGVTNPVFNNAGGPPQPSTPSCRKASIFHRVRAANSLLRTWSTQQPHHPKLPRSLSHPLPPKSDAAISDPPTRNLIAIPEPPPPQRPTITIPGAEQRVVVYFTSLRVVRSTFEDCKSVRSILQALRVTVDERDLSMDVGFMKELREILGDRKLTLPRVFIDGRYIGGAEEVRQLNETGELRKIVQGLPAADLGVCDVCGGYRFILCEECNGSRKMYSEKAGFNTCTVCNENGLISLSSNSSLNAQGLALLKLKDRVMRDPFGALSNWNAQHTYYYSTPCSCILRNNSFSGEIPKEISQLEDLQVLDLGYNNFSGQFPSHIASIPSLTTLLLNNNDYLTNPAPQAYGKRISEFYGNKDQSSGISLPSNPPQSSWISGPSPASIWNQEYTNSSKAQKFVIIWSTAGGVSLLVFVSAIAFACFRNSKVVTVKPWVTGLSGQLQKAFVTGVPNLRRVEIEAACEDFSNVIGSIPEGTVYKGTLSSGIEIAVASSAITSSRNWSKTMEAQFREKIETLSRVNHKNFVNLIGYCEEKKPFTRMMVFEYAPNGTLFREAERLDWRMRVRITMGIAYCLEHMHQLEPPIAHRNLQSSSIYLTEDYAAQISDLSFWNDMTTIKKFSAKGNVYSFGVILFELITGRIPYDVENGFLAEYVRRGQSLRDMVDPTLNSMKEEEAEKWCEVMRKCLHADPDRRPAMREVVNMLKEITGMGPDEATPKLSPLWWAELEIMSTDST</sequence>
<dbReference type="InterPro" id="IPR011009">
    <property type="entry name" value="Kinase-like_dom_sf"/>
</dbReference>
<dbReference type="Pfam" id="PF23733">
    <property type="entry name" value="GRXCR1-2_C"/>
    <property type="match status" value="1"/>
</dbReference>
<dbReference type="SUPFAM" id="SSF56112">
    <property type="entry name" value="Protein kinase-like (PK-like)"/>
    <property type="match status" value="1"/>
</dbReference>
<evidence type="ECO:0000256" key="5">
    <source>
        <dbReference type="ARBA" id="ARBA00022989"/>
    </source>
</evidence>
<keyword evidence="2 9" id="KW-0812">Transmembrane</keyword>
<evidence type="ECO:0000256" key="6">
    <source>
        <dbReference type="ARBA" id="ARBA00023136"/>
    </source>
</evidence>
<comment type="caution">
    <text evidence="11">The sequence shown here is derived from an EMBL/GenBank/DDBJ whole genome shotgun (WGS) entry which is preliminary data.</text>
</comment>